<keyword evidence="2" id="KW-0808">Transferase</keyword>
<evidence type="ECO:0000313" key="2">
    <source>
        <dbReference type="EMBL" id="AMY12895.1"/>
    </source>
</evidence>
<name>A0A143PW23_LUTPR</name>
<gene>
    <name evidence="2" type="ORF">LuPra_06179</name>
</gene>
<dbReference type="GO" id="GO:0016301">
    <property type="term" value="F:kinase activity"/>
    <property type="evidence" value="ECO:0007669"/>
    <property type="project" value="UniProtKB-KW"/>
</dbReference>
<dbReference type="GO" id="GO:0016747">
    <property type="term" value="F:acyltransferase activity, transferring groups other than amino-acyl groups"/>
    <property type="evidence" value="ECO:0007669"/>
    <property type="project" value="InterPro"/>
</dbReference>
<dbReference type="AlphaFoldDB" id="A0A143PW23"/>
<sequence>MSGHGPLGERALPSMQLPLRLHELLPLRTPRLRLVELDLSHLSPLAAMLADPVVMRYFPRVMTKAESEQWLRRTIDRYRRHGTGLLAVLQDRDGTTAFLGDCGLQVRTFAGRAHLELGYHFTRAAWGRGYATEAAQACVTLALRHLAVSEVIALIRPENVPSIGVARRIGMSRAGCVLHSGLVHDVWRLTREACEALALQ</sequence>
<dbReference type="PANTHER" id="PTHR43792:SF1">
    <property type="entry name" value="N-ACETYLTRANSFERASE DOMAIN-CONTAINING PROTEIN"/>
    <property type="match status" value="1"/>
</dbReference>
<dbReference type="Gene3D" id="3.40.630.30">
    <property type="match status" value="1"/>
</dbReference>
<keyword evidence="2" id="KW-0418">Kinase</keyword>
<dbReference type="PANTHER" id="PTHR43792">
    <property type="entry name" value="GNAT FAMILY, PUTATIVE (AFU_ORTHOLOGUE AFUA_3G00765)-RELATED-RELATED"/>
    <property type="match status" value="1"/>
</dbReference>
<evidence type="ECO:0000313" key="3">
    <source>
        <dbReference type="Proteomes" id="UP000076079"/>
    </source>
</evidence>
<dbReference type="InterPro" id="IPR000182">
    <property type="entry name" value="GNAT_dom"/>
</dbReference>
<reference evidence="2 3" key="1">
    <citation type="journal article" date="2016" name="Genome Announc.">
        <title>First Complete Genome Sequence of a Subdivision 6 Acidobacterium Strain.</title>
        <authorList>
            <person name="Huang S."/>
            <person name="Vieira S."/>
            <person name="Bunk B."/>
            <person name="Riedel T."/>
            <person name="Sproer C."/>
            <person name="Overmann J."/>
        </authorList>
    </citation>
    <scope>NUCLEOTIDE SEQUENCE [LARGE SCALE GENOMIC DNA]</scope>
    <source>
        <strain evidence="3">DSM 100886 HEG_-6_39</strain>
    </source>
</reference>
<dbReference type="InterPro" id="IPR051531">
    <property type="entry name" value="N-acetyltransferase"/>
</dbReference>
<dbReference type="PROSITE" id="PS51186">
    <property type="entry name" value="GNAT"/>
    <property type="match status" value="1"/>
</dbReference>
<dbReference type="SUPFAM" id="SSF55729">
    <property type="entry name" value="Acyl-CoA N-acyltransferases (Nat)"/>
    <property type="match status" value="1"/>
</dbReference>
<organism evidence="2 3">
    <name type="scientific">Luteitalea pratensis</name>
    <dbReference type="NCBI Taxonomy" id="1855912"/>
    <lineage>
        <taxon>Bacteria</taxon>
        <taxon>Pseudomonadati</taxon>
        <taxon>Acidobacteriota</taxon>
        <taxon>Vicinamibacteria</taxon>
        <taxon>Vicinamibacterales</taxon>
        <taxon>Vicinamibacteraceae</taxon>
        <taxon>Luteitalea</taxon>
    </lineage>
</organism>
<dbReference type="PATRIC" id="fig|1813736.3.peg.6490"/>
<evidence type="ECO:0000259" key="1">
    <source>
        <dbReference type="PROSITE" id="PS51186"/>
    </source>
</evidence>
<dbReference type="KEGG" id="abac:LuPra_06179"/>
<dbReference type="InterPro" id="IPR016181">
    <property type="entry name" value="Acyl_CoA_acyltransferase"/>
</dbReference>
<dbReference type="Proteomes" id="UP000076079">
    <property type="component" value="Chromosome"/>
</dbReference>
<accession>A0A143PW23</accession>
<dbReference type="EMBL" id="CP015136">
    <property type="protein sequence ID" value="AMY12895.1"/>
    <property type="molecule type" value="Genomic_DNA"/>
</dbReference>
<dbReference type="STRING" id="1855912.LuPra_06179"/>
<dbReference type="Pfam" id="PF13302">
    <property type="entry name" value="Acetyltransf_3"/>
    <property type="match status" value="1"/>
</dbReference>
<proteinExistence type="predicted"/>
<reference evidence="3" key="2">
    <citation type="submission" date="2016-04" db="EMBL/GenBank/DDBJ databases">
        <title>First Complete Genome Sequence of a Subdivision 6 Acidobacterium.</title>
        <authorList>
            <person name="Huang S."/>
            <person name="Vieira S."/>
            <person name="Bunk B."/>
            <person name="Riedel T."/>
            <person name="Sproeer C."/>
            <person name="Overmann J."/>
        </authorList>
    </citation>
    <scope>NUCLEOTIDE SEQUENCE [LARGE SCALE GENOMIC DNA]</scope>
    <source>
        <strain evidence="3">DSM 100886 HEG_-6_39</strain>
    </source>
</reference>
<keyword evidence="3" id="KW-1185">Reference proteome</keyword>
<feature type="domain" description="N-acetyltransferase" evidence="1">
    <location>
        <begin position="37"/>
        <end position="192"/>
    </location>
</feature>
<protein>
    <submittedName>
        <fullName evidence="2">Anhydro-N-acetylmuramic acid kinase</fullName>
    </submittedName>
</protein>